<keyword evidence="2" id="KW-1185">Reference proteome</keyword>
<evidence type="ECO:0000313" key="2">
    <source>
        <dbReference type="Proteomes" id="UP000309215"/>
    </source>
</evidence>
<dbReference type="RefSeq" id="WP_136935429.1">
    <property type="nucleotide sequence ID" value="NZ_SSMQ01000087.1"/>
</dbReference>
<name>A0A4U1IQL3_9BACT</name>
<accession>A0A4U1IQL3</accession>
<protein>
    <submittedName>
        <fullName evidence="1">Uncharacterized protein</fullName>
    </submittedName>
</protein>
<comment type="caution">
    <text evidence="1">The sequence shown here is derived from an EMBL/GenBank/DDBJ whole genome shotgun (WGS) entry which is preliminary data.</text>
</comment>
<organism evidence="1 2">
    <name type="scientific">Polyangium fumosum</name>
    <dbReference type="NCBI Taxonomy" id="889272"/>
    <lineage>
        <taxon>Bacteria</taxon>
        <taxon>Pseudomonadati</taxon>
        <taxon>Myxococcota</taxon>
        <taxon>Polyangia</taxon>
        <taxon>Polyangiales</taxon>
        <taxon>Polyangiaceae</taxon>
        <taxon>Polyangium</taxon>
    </lineage>
</organism>
<dbReference type="Proteomes" id="UP000309215">
    <property type="component" value="Unassembled WGS sequence"/>
</dbReference>
<sequence>MDSVYGASNPFATGSMARGIVFVRRMVSVSAKLRRPAVRAVVLIHLAAAARALERRYLGAPTCEGELSGGILAELRTLVGAREGCEAGPAGALLVAYLEERFAAEECLTPRALTRIAARAEGLFGSVEAARLHRFSVELASGRRREALERARALPEGAVRARALARIEDGLEHHPGRERACSFVGNLDSLEEARLYRPSLPLVRELLVMGGDALRLAEEMVPRIEGSEGQEARALWAMAMYPERGPAGAIDLLRAVRHRNAWNHGWLGLIGGALHAGRLDHAETLLAHAPGRYLRGRAELALATFLADQGDRLSARRRLQRVDDPALGPAIQLLLARLDLDAGLVRRTIARVLALPMALLRPSRRAALHAPRLVGEPEPMETTLARDAWLLRIALSWGRTDDDRDDLLPRELVDRAFADASLRRALFHAGHWNDLLFPDKGEPHVVRWWKEQEANATWITEHCLALLRNAPTQRDTLADLEGDGPVTPEAAFALGVLGPASSWDRCRQDPRFRDALGAARAHYDEGISLTSSRKRRRVALIDAARAHLRRVLDMDPVRGEEARVATTSRIRCLQNLGGEQATTIQHHALVRSMERGGHSQLRKALFHALAALAPQRATEVFVERYEVFARDGQAPWAAEQIEAQGLFPPGTTKGHDSAFTHLTERLGDRAASVWLADFVQTFARDVGTPPGPEVLALVDTPDLPATGEARVRQILEHRETLLRGDVEDFVRGLVKAPERMGLLSAVCPVSPGRHTEVWSSNDWADLVVQLQKDVGVVAGGPILRLRRHLPGAEHAVQALVQGAPPVPALARPLPLGSSGVFTLRYLDKRRDFLAFLRFADCVPCCFNSTSWMYRYGDEKSTKHMVLSLWKDPLSFCFQLVRAPHAGVAEAQGFVFGGFGLCEDRPALLLNGLYLRRQLPWLRFAIVEAIEQAFCRPLGIRLVAIAARYGGAGPLPPEYKTQRGRTVHRLRALRAPSGVLVTRVYDDLSSRINGDITSSYDMYWKEIA</sequence>
<evidence type="ECO:0000313" key="1">
    <source>
        <dbReference type="EMBL" id="TKC96429.1"/>
    </source>
</evidence>
<dbReference type="AlphaFoldDB" id="A0A4U1IQL3"/>
<dbReference type="EMBL" id="SSMQ01000087">
    <property type="protein sequence ID" value="TKC96429.1"/>
    <property type="molecule type" value="Genomic_DNA"/>
</dbReference>
<reference evidence="1 2" key="1">
    <citation type="submission" date="2019-04" db="EMBL/GenBank/DDBJ databases">
        <authorList>
            <person name="Li Y."/>
            <person name="Wang J."/>
        </authorList>
    </citation>
    <scope>NUCLEOTIDE SEQUENCE [LARGE SCALE GENOMIC DNA]</scope>
    <source>
        <strain evidence="1 2">DSM 14668</strain>
    </source>
</reference>
<gene>
    <name evidence="1" type="ORF">E8A74_45460</name>
</gene>
<proteinExistence type="predicted"/>